<protein>
    <submittedName>
        <fullName evidence="1">Uncharacterized protein</fullName>
    </submittedName>
</protein>
<organism evidence="1 2">
    <name type="scientific">Mannheimia succiniciproducens (strain KCTC 0769BP / MBEL55E)</name>
    <dbReference type="NCBI Taxonomy" id="221988"/>
    <lineage>
        <taxon>Bacteria</taxon>
        <taxon>Pseudomonadati</taxon>
        <taxon>Pseudomonadota</taxon>
        <taxon>Gammaproteobacteria</taxon>
        <taxon>Pasteurellales</taxon>
        <taxon>Pasteurellaceae</taxon>
        <taxon>Basfia</taxon>
    </lineage>
</organism>
<keyword evidence="2" id="KW-1185">Reference proteome</keyword>
<dbReference type="HOGENOM" id="CLU_3382611_0_0_6"/>
<evidence type="ECO:0000313" key="1">
    <source>
        <dbReference type="EMBL" id="AAU38987.1"/>
    </source>
</evidence>
<dbReference type="AlphaFoldDB" id="Q65PX3"/>
<sequence>MRLKNENFYNEEDCLIFLIKIPDFRPHFVKISR</sequence>
<proteinExistence type="predicted"/>
<dbReference type="EMBL" id="AE016827">
    <property type="protein sequence ID" value="AAU38987.1"/>
    <property type="molecule type" value="Genomic_DNA"/>
</dbReference>
<accession>Q65PX3</accession>
<reference evidence="1 2" key="1">
    <citation type="journal article" date="2004" name="Nat. Biotechnol.">
        <title>The genome sequence of the capnophilic rumen bacterium Mannheimia succiniciproducens.</title>
        <authorList>
            <person name="Hong S.H."/>
            <person name="Kim J.S."/>
            <person name="Lee S.Y."/>
            <person name="In Y.H."/>
            <person name="Choi S.S."/>
            <person name="Rih J.-K."/>
            <person name="Kim C.H."/>
            <person name="Jeong H."/>
            <person name="Hur C.G."/>
            <person name="Kim J.J."/>
        </authorList>
    </citation>
    <scope>NUCLEOTIDE SEQUENCE [LARGE SCALE GENOMIC DNA]</scope>
    <source>
        <strain evidence="2">KCTC 0769BP / MBEL55E</strain>
    </source>
</reference>
<dbReference type="Proteomes" id="UP000000607">
    <property type="component" value="Chromosome"/>
</dbReference>
<evidence type="ECO:0000313" key="2">
    <source>
        <dbReference type="Proteomes" id="UP000000607"/>
    </source>
</evidence>
<gene>
    <name evidence="1" type="ordered locus">MS2380</name>
</gene>
<dbReference type="STRING" id="221988.MS2380"/>
<name>Q65PX3_MANSM</name>
<dbReference type="KEGG" id="msu:MS2380"/>